<dbReference type="SUPFAM" id="SSF56112">
    <property type="entry name" value="Protein kinase-like (PK-like)"/>
    <property type="match status" value="1"/>
</dbReference>
<dbReference type="Pfam" id="PF00069">
    <property type="entry name" value="Pkinase"/>
    <property type="match status" value="1"/>
</dbReference>
<dbReference type="SUPFAM" id="SSF52129">
    <property type="entry name" value="Caspase-like"/>
    <property type="match status" value="2"/>
</dbReference>
<feature type="repeat" description="ANK" evidence="6">
    <location>
        <begin position="1035"/>
        <end position="1067"/>
    </location>
</feature>
<dbReference type="InterPro" id="IPR001309">
    <property type="entry name" value="Pept_C14_p20"/>
</dbReference>
<proteinExistence type="inferred from homology"/>
<dbReference type="PROSITE" id="PS50297">
    <property type="entry name" value="ANK_REP_REGION"/>
    <property type="match status" value="1"/>
</dbReference>
<dbReference type="Pfam" id="PF12796">
    <property type="entry name" value="Ank_2"/>
    <property type="match status" value="1"/>
</dbReference>
<dbReference type="InterPro" id="IPR036770">
    <property type="entry name" value="Ankyrin_rpt-contain_sf"/>
</dbReference>
<evidence type="ECO:0000256" key="7">
    <source>
        <dbReference type="RuleBase" id="RU003971"/>
    </source>
</evidence>
<dbReference type="PANTHER" id="PTHR48016">
    <property type="entry name" value="MAP KINASE KINASE KINASE SSK2-RELATED-RELATED"/>
    <property type="match status" value="1"/>
</dbReference>
<comment type="similarity">
    <text evidence="1 7">Belongs to the peptidase C14A family.</text>
</comment>
<dbReference type="WBParaSite" id="maker-uti_cns_0006963-snap-gene-0.3-mRNA-1">
    <property type="protein sequence ID" value="maker-uti_cns_0006963-snap-gene-0.3-mRNA-1"/>
    <property type="gene ID" value="maker-uti_cns_0006963-snap-gene-0.3"/>
</dbReference>
<dbReference type="GO" id="GO:0004197">
    <property type="term" value="F:cysteine-type endopeptidase activity"/>
    <property type="evidence" value="ECO:0007669"/>
    <property type="project" value="InterPro"/>
</dbReference>
<dbReference type="InterPro" id="IPR002138">
    <property type="entry name" value="Pept_C14_p10"/>
</dbReference>
<dbReference type="Gene3D" id="1.25.40.20">
    <property type="entry name" value="Ankyrin repeat-containing domain"/>
    <property type="match status" value="1"/>
</dbReference>
<name>A0A1I8HM10_9PLAT</name>
<evidence type="ECO:0000256" key="1">
    <source>
        <dbReference type="ARBA" id="ARBA00010134"/>
    </source>
</evidence>
<dbReference type="PROSITE" id="PS01122">
    <property type="entry name" value="CASPASE_CYS"/>
    <property type="match status" value="1"/>
</dbReference>
<dbReference type="InterPro" id="IPR050538">
    <property type="entry name" value="MAP_kinase_kinase_kinase"/>
</dbReference>
<feature type="compositionally biased region" description="Polar residues" evidence="8">
    <location>
        <begin position="1168"/>
        <end position="1177"/>
    </location>
</feature>
<keyword evidence="12" id="KW-1185">Reference proteome</keyword>
<evidence type="ECO:0000313" key="12">
    <source>
        <dbReference type="Proteomes" id="UP000095280"/>
    </source>
</evidence>
<evidence type="ECO:0000256" key="6">
    <source>
        <dbReference type="PROSITE-ProRule" id="PRU00023"/>
    </source>
</evidence>
<dbReference type="Proteomes" id="UP000095280">
    <property type="component" value="Unplaced"/>
</dbReference>
<organism evidence="12 13">
    <name type="scientific">Macrostomum lignano</name>
    <dbReference type="NCBI Taxonomy" id="282301"/>
    <lineage>
        <taxon>Eukaryota</taxon>
        <taxon>Metazoa</taxon>
        <taxon>Spiralia</taxon>
        <taxon>Lophotrochozoa</taxon>
        <taxon>Platyhelminthes</taxon>
        <taxon>Rhabditophora</taxon>
        <taxon>Macrostomorpha</taxon>
        <taxon>Macrostomida</taxon>
        <taxon>Macrostomidae</taxon>
        <taxon>Macrostomum</taxon>
    </lineage>
</organism>
<keyword evidence="3" id="KW-0547">Nucleotide-binding</keyword>
<evidence type="ECO:0000256" key="2">
    <source>
        <dbReference type="ARBA" id="ARBA00022679"/>
    </source>
</evidence>
<dbReference type="PROSITE" id="PS50011">
    <property type="entry name" value="PROTEIN_KINASE_DOM"/>
    <property type="match status" value="1"/>
</dbReference>
<dbReference type="Pfam" id="PF00656">
    <property type="entry name" value="Peptidase_C14"/>
    <property type="match status" value="2"/>
</dbReference>
<protein>
    <submittedName>
        <fullName evidence="13">Protein kinase domain-containing protein</fullName>
    </submittedName>
</protein>
<keyword evidence="2" id="KW-0808">Transferase</keyword>
<evidence type="ECO:0000256" key="3">
    <source>
        <dbReference type="ARBA" id="ARBA00022741"/>
    </source>
</evidence>
<accession>A0A1I8HM10</accession>
<keyword evidence="4" id="KW-0418">Kinase</keyword>
<evidence type="ECO:0000259" key="11">
    <source>
        <dbReference type="PROSITE" id="PS50208"/>
    </source>
</evidence>
<dbReference type="SUPFAM" id="SSF48403">
    <property type="entry name" value="Ankyrin repeat"/>
    <property type="match status" value="1"/>
</dbReference>
<dbReference type="Gene3D" id="1.10.510.10">
    <property type="entry name" value="Transferase(Phosphotransferase) domain 1"/>
    <property type="match status" value="1"/>
</dbReference>
<keyword evidence="5" id="KW-0067">ATP-binding</keyword>
<evidence type="ECO:0000313" key="13">
    <source>
        <dbReference type="WBParaSite" id="maker-uti_cns_0006963-snap-gene-0.3-mRNA-1"/>
    </source>
</evidence>
<dbReference type="GO" id="GO:0005524">
    <property type="term" value="F:ATP binding"/>
    <property type="evidence" value="ECO:0007669"/>
    <property type="project" value="UniProtKB-KW"/>
</dbReference>
<dbReference type="PANTHER" id="PTHR48016:SF56">
    <property type="entry name" value="MAPKK KINASE"/>
    <property type="match status" value="1"/>
</dbReference>
<feature type="compositionally biased region" description="Gly residues" evidence="8">
    <location>
        <begin position="1190"/>
        <end position="1200"/>
    </location>
</feature>
<evidence type="ECO:0000259" key="10">
    <source>
        <dbReference type="PROSITE" id="PS50207"/>
    </source>
</evidence>
<evidence type="ECO:0000256" key="8">
    <source>
        <dbReference type="SAM" id="MobiDB-lite"/>
    </source>
</evidence>
<feature type="compositionally biased region" description="Low complexity" evidence="8">
    <location>
        <begin position="1178"/>
        <end position="1189"/>
    </location>
</feature>
<evidence type="ECO:0000259" key="9">
    <source>
        <dbReference type="PROSITE" id="PS50011"/>
    </source>
</evidence>
<sequence>AAFCRMPKVGYFSGLRIVSSQQGTCCPLLRSSTLLITRAQRRQVVEKVRVNVLYLPAVEAEGGKAVVKRVFGHIRHGAQASRQVQPNEIVDVDHQSDAPVDAVHGVWPGSTGVFLTPSGFVRFAAARGALFFSTASSGSGARGGWRLVAVALFVLFHCDALTRQIWLGAEFCSEADFLSISLTISSLPLMHAIISGVCLIGPKVCLHFSGVSLCFRSCWSVHWSGDAVEPPSRKNFLVRLVTADAPEPNRSVPFFISARLKRLFTSATTVSMCSLLNFSSRMTEQTVSESDPVLPPLHRRNSCSGRRNEDSSSLKALRLLLCLNEEDLRLVLQTGALAGSKSGHDVSDFDFFSVAGKDAATSAVSDEEAHEAAYPNAQKMSEVQLYGVSSVPSVRNSSGAMNAGSPFGFPVTFPSCMVLLLVLAQLYRQSDDLRCPTLGALLLQNFQHIAVRASGYVLYDEKWDKVKLLSRGEFGEEVHEVLTDLKNVCAAKTIRLPVTESHQESGDLKNIDRVVKTTQQLCRLRHDNIIRFYEIKHKQSESTVEVLMELITDKTLGEFIGSKCLPEKEARILLKQVCDALRYLHSETPDKPCVIHRQINPSTIVVSADGRRAKLTDFGLAILLVSAKAHHLSVLRGDTHYMAPELCASDIWAFGCLLYRMTAGKRPHSDCKNMLNIGRRIQNEGAPTLPKECSRVMQDFYTKCTAHDRKDRETAAQLMEHAFIVKVQHFKARPIRGCCLVIAIQQYDEAVQLSTCPGVQEDADRIERVFQSLKFQVERLEDTNSVDIWRALQALGSFSKWQQLDSFVCFIIGCGSNDIIYASDGEEIEIKEIVTSFRASRCPALRGKPKMFFAQTHRGLCGIRSVFSAASRGRLPSLCDVIEDTHNLAEDVEALIDMANSKALGKLNKISSLNKKLMLHPEPETSLDASPNKWSDEQLSQLCNSLGNQERRFGPLNQTLLMIASAKGKEELVSNLLKQGHRPIIDLVRAQDVQMRTAIACAAIQGHENVLLAFTKAFENNSGNLEAEVNRPDSLGQTPLILAARNHRNSALEQLVQMGSKLNHQDSMEYTAVAYAAMEGFDDTVRILCKLGADPKLPDFLKNTPLIWAARGGHKNVIEALRGHLSCSTDEDHWRAKGEEDMDALEWAKLCGHYQCASFIQEAIRSLASPTGPATTPSSESSGDNDSGGSPPGGAAGGGLSNQSTTRPGGSAGDSPEGPRTGRSTTPPYPISGTRRRLAKIINIVDFVHGCGIQRRDGSMNEMTEHHLYRCFTSLGFEIKQYLNVGSIFFENLLTVDYTEEDYNNADAFLLLCIMSHGEQGYIFAYDGVRILLENVFRQFRQCPACAKNRRLRKKPKIFIVQACRGLESDRFTARQPGQFNNGAHEDCLCVYSTYKRNVSFRDSRRGGYFTRALKDVILTDFDRNSEDLRSAFTKVVDKVASETNTQQIPVYQSTLRQPLRLPPKGVSTTATQSSDRC</sequence>
<evidence type="ECO:0000256" key="5">
    <source>
        <dbReference type="ARBA" id="ARBA00022840"/>
    </source>
</evidence>
<feature type="region of interest" description="Disordered" evidence="8">
    <location>
        <begin position="1168"/>
        <end position="1232"/>
    </location>
</feature>
<dbReference type="GO" id="GO:0006508">
    <property type="term" value="P:proteolysis"/>
    <property type="evidence" value="ECO:0007669"/>
    <property type="project" value="InterPro"/>
</dbReference>
<dbReference type="SMART" id="SM00248">
    <property type="entry name" value="ANK"/>
    <property type="match status" value="6"/>
</dbReference>
<feature type="domain" description="Caspase family p20" evidence="11">
    <location>
        <begin position="735"/>
        <end position="859"/>
    </location>
</feature>
<feature type="domain" description="Protein kinase" evidence="9">
    <location>
        <begin position="463"/>
        <end position="724"/>
    </location>
</feature>
<dbReference type="SMART" id="SM00115">
    <property type="entry name" value="CASc"/>
    <property type="match status" value="1"/>
</dbReference>
<keyword evidence="6" id="KW-0040">ANK repeat</keyword>
<feature type="region of interest" description="Disordered" evidence="8">
    <location>
        <begin position="289"/>
        <end position="309"/>
    </location>
</feature>
<dbReference type="InterPro" id="IPR000719">
    <property type="entry name" value="Prot_kinase_dom"/>
</dbReference>
<evidence type="ECO:0000256" key="4">
    <source>
        <dbReference type="ARBA" id="ARBA00022777"/>
    </source>
</evidence>
<dbReference type="Gene3D" id="3.40.50.1460">
    <property type="match status" value="2"/>
</dbReference>
<dbReference type="InterPro" id="IPR011009">
    <property type="entry name" value="Kinase-like_dom_sf"/>
</dbReference>
<dbReference type="InterPro" id="IPR015917">
    <property type="entry name" value="Pept_C14A"/>
</dbReference>
<dbReference type="PROSITE" id="PS50208">
    <property type="entry name" value="CASPASE_P20"/>
    <property type="match status" value="2"/>
</dbReference>
<dbReference type="PROSITE" id="PS50088">
    <property type="entry name" value="ANK_REPEAT"/>
    <property type="match status" value="1"/>
</dbReference>
<reference evidence="13" key="1">
    <citation type="submission" date="2016-11" db="UniProtKB">
        <authorList>
            <consortium name="WormBaseParasite"/>
        </authorList>
    </citation>
    <scope>IDENTIFICATION</scope>
</reference>
<dbReference type="GO" id="GO:0004672">
    <property type="term" value="F:protein kinase activity"/>
    <property type="evidence" value="ECO:0007669"/>
    <property type="project" value="InterPro"/>
</dbReference>
<feature type="domain" description="Caspase family p20" evidence="11">
    <location>
        <begin position="1235"/>
        <end position="1368"/>
    </location>
</feature>
<dbReference type="InterPro" id="IPR029030">
    <property type="entry name" value="Caspase-like_dom_sf"/>
</dbReference>
<dbReference type="PRINTS" id="PR00376">
    <property type="entry name" value="IL1BCENZYME"/>
</dbReference>
<dbReference type="PROSITE" id="PS50207">
    <property type="entry name" value="CASPASE_P10"/>
    <property type="match status" value="1"/>
</dbReference>
<dbReference type="InterPro" id="IPR002110">
    <property type="entry name" value="Ankyrin_rpt"/>
</dbReference>
<feature type="domain" description="Caspase family p10" evidence="10">
    <location>
        <begin position="1387"/>
        <end position="1414"/>
    </location>
</feature>
<dbReference type="InterPro" id="IPR033139">
    <property type="entry name" value="Caspase_cys_AS"/>
</dbReference>
<dbReference type="InterPro" id="IPR011600">
    <property type="entry name" value="Pept_C14_caspase"/>
</dbReference>